<evidence type="ECO:0000313" key="2">
    <source>
        <dbReference type="Proteomes" id="UP000028630"/>
    </source>
</evidence>
<protein>
    <submittedName>
        <fullName evidence="1">Uncharacterized protein</fullName>
    </submittedName>
</protein>
<accession>A0A085ARI7</accession>
<name>A0A085ARI7_9ENTR</name>
<dbReference type="Proteomes" id="UP000028630">
    <property type="component" value="Unassembled WGS sequence"/>
</dbReference>
<keyword evidence="2" id="KW-1185">Reference proteome</keyword>
<dbReference type="AlphaFoldDB" id="A0A085ARI7"/>
<reference evidence="2" key="1">
    <citation type="submission" date="2014-05" db="EMBL/GenBank/DDBJ databases">
        <title>ATOL: Assembling a taxonomically balanced genome-scale reconstruction of the evolutionary history of the Enterobacteriaceae.</title>
        <authorList>
            <person name="Plunkett G. III"/>
            <person name="Neeno-Eckwall E.C."/>
            <person name="Glasner J.D."/>
            <person name="Perna N.T."/>
        </authorList>
    </citation>
    <scope>NUCLEOTIDE SEQUENCE [LARGE SCALE GENOMIC DNA]</scope>
    <source>
        <strain evidence="2">ATCC 49490</strain>
    </source>
</reference>
<sequence length="63" mass="7181">MCNYIMLYRISLALPVFQSSIIIMYRESKSSHCNSKKTGNIALNALSMVRHMSILAQTNTKAW</sequence>
<dbReference type="EMBL" id="JMTB01000014">
    <property type="protein sequence ID" value="KFC12832.1"/>
    <property type="molecule type" value="Genomic_DNA"/>
</dbReference>
<gene>
    <name evidence="1" type="ORF">GTGU_00217</name>
</gene>
<comment type="caution">
    <text evidence="1">The sequence shown here is derived from an EMBL/GenBank/DDBJ whole genome shotgun (WGS) entry which is preliminary data.</text>
</comment>
<organism evidence="1 2">
    <name type="scientific">Trabulsiella guamensis ATCC 49490</name>
    <dbReference type="NCBI Taxonomy" id="1005994"/>
    <lineage>
        <taxon>Bacteria</taxon>
        <taxon>Pseudomonadati</taxon>
        <taxon>Pseudomonadota</taxon>
        <taxon>Gammaproteobacteria</taxon>
        <taxon>Enterobacterales</taxon>
        <taxon>Enterobacteriaceae</taxon>
        <taxon>Trabulsiella</taxon>
    </lineage>
</organism>
<proteinExistence type="predicted"/>
<evidence type="ECO:0000313" key="1">
    <source>
        <dbReference type="EMBL" id="KFC12832.1"/>
    </source>
</evidence>